<name>A0ABW3TQJ0_9MICO</name>
<evidence type="ECO:0000256" key="1">
    <source>
        <dbReference type="SAM" id="Phobius"/>
    </source>
</evidence>
<comment type="caution">
    <text evidence="2">The sequence shown here is derived from an EMBL/GenBank/DDBJ whole genome shotgun (WGS) entry which is preliminary data.</text>
</comment>
<feature type="transmembrane region" description="Helical" evidence="1">
    <location>
        <begin position="71"/>
        <end position="88"/>
    </location>
</feature>
<gene>
    <name evidence="2" type="ORF">ACFQ3U_12445</name>
</gene>
<protein>
    <submittedName>
        <fullName evidence="2">Uncharacterized protein</fullName>
    </submittedName>
</protein>
<feature type="transmembrane region" description="Helical" evidence="1">
    <location>
        <begin position="202"/>
        <end position="220"/>
    </location>
</feature>
<keyword evidence="1" id="KW-0812">Transmembrane</keyword>
<keyword evidence="1" id="KW-0472">Membrane</keyword>
<dbReference type="Proteomes" id="UP001597181">
    <property type="component" value="Unassembled WGS sequence"/>
</dbReference>
<accession>A0ABW3TQJ0</accession>
<feature type="transmembrane region" description="Helical" evidence="1">
    <location>
        <begin position="124"/>
        <end position="146"/>
    </location>
</feature>
<proteinExistence type="predicted"/>
<feature type="transmembrane region" description="Helical" evidence="1">
    <location>
        <begin position="177"/>
        <end position="196"/>
    </location>
</feature>
<sequence>MTITSSGPATTPCERGRLVGAALSVALCAVAVLTAVLVARLSGSLLAGVVGVGVAALTLLPLALSARLRTRVALCVAIALTAGAALGGTDLGLLLVPVVLLSWVAALVPWRVSLGFALAESLPWRLVCGLLVGLPAILLVTGALTGTIELEVIGWAIVGIALVIAVSLAAGVRIAALVAAALGLVTMILTVVIPGLLVIGTWWAGGLLLVVGAAALSAWGSKAPTLTRGD</sequence>
<reference evidence="3" key="1">
    <citation type="journal article" date="2019" name="Int. J. Syst. Evol. Microbiol.">
        <title>The Global Catalogue of Microorganisms (GCM) 10K type strain sequencing project: providing services to taxonomists for standard genome sequencing and annotation.</title>
        <authorList>
            <consortium name="The Broad Institute Genomics Platform"/>
            <consortium name="The Broad Institute Genome Sequencing Center for Infectious Disease"/>
            <person name="Wu L."/>
            <person name="Ma J."/>
        </authorList>
    </citation>
    <scope>NUCLEOTIDE SEQUENCE [LARGE SCALE GENOMIC DNA]</scope>
    <source>
        <strain evidence="3">CCUG 50213</strain>
    </source>
</reference>
<organism evidence="2 3">
    <name type="scientific">Leucobacter albus</name>
    <dbReference type="NCBI Taxonomy" id="272210"/>
    <lineage>
        <taxon>Bacteria</taxon>
        <taxon>Bacillati</taxon>
        <taxon>Actinomycetota</taxon>
        <taxon>Actinomycetes</taxon>
        <taxon>Micrococcales</taxon>
        <taxon>Microbacteriaceae</taxon>
        <taxon>Leucobacter</taxon>
    </lineage>
</organism>
<evidence type="ECO:0000313" key="2">
    <source>
        <dbReference type="EMBL" id="MFD1202702.1"/>
    </source>
</evidence>
<dbReference type="EMBL" id="JBHTLY010000006">
    <property type="protein sequence ID" value="MFD1202702.1"/>
    <property type="molecule type" value="Genomic_DNA"/>
</dbReference>
<dbReference type="RefSeq" id="WP_343962774.1">
    <property type="nucleotide sequence ID" value="NZ_BAAAKZ010000017.1"/>
</dbReference>
<keyword evidence="3" id="KW-1185">Reference proteome</keyword>
<feature type="transmembrane region" description="Helical" evidence="1">
    <location>
        <begin position="94"/>
        <end position="112"/>
    </location>
</feature>
<evidence type="ECO:0000313" key="3">
    <source>
        <dbReference type="Proteomes" id="UP001597181"/>
    </source>
</evidence>
<feature type="transmembrane region" description="Helical" evidence="1">
    <location>
        <begin position="152"/>
        <end position="170"/>
    </location>
</feature>
<keyword evidence="1" id="KW-1133">Transmembrane helix</keyword>
<feature type="transmembrane region" description="Helical" evidence="1">
    <location>
        <begin position="18"/>
        <end position="39"/>
    </location>
</feature>
<feature type="transmembrane region" description="Helical" evidence="1">
    <location>
        <begin position="45"/>
        <end position="64"/>
    </location>
</feature>